<comment type="caution">
    <text evidence="1">The sequence shown here is derived from an EMBL/GenBank/DDBJ whole genome shotgun (WGS) entry which is preliminary data.</text>
</comment>
<reference evidence="2" key="1">
    <citation type="submission" date="2018-04" db="EMBL/GenBank/DDBJ databases">
        <authorList>
            <person name="Cornet L."/>
        </authorList>
    </citation>
    <scope>NUCLEOTIDE SEQUENCE [LARGE SCALE GENOMIC DNA]</scope>
</reference>
<proteinExistence type="predicted"/>
<dbReference type="EMBL" id="QBMP01000051">
    <property type="protein sequence ID" value="PZO57453.1"/>
    <property type="molecule type" value="Genomic_DNA"/>
</dbReference>
<name>A0A2W4XJD1_9CYAN</name>
<evidence type="ECO:0000313" key="1">
    <source>
        <dbReference type="EMBL" id="PZO57453.1"/>
    </source>
</evidence>
<dbReference type="Proteomes" id="UP000249794">
    <property type="component" value="Unassembled WGS sequence"/>
</dbReference>
<organism evidence="1 2">
    <name type="scientific">Phormidesmis priestleyi</name>
    <dbReference type="NCBI Taxonomy" id="268141"/>
    <lineage>
        <taxon>Bacteria</taxon>
        <taxon>Bacillati</taxon>
        <taxon>Cyanobacteriota</taxon>
        <taxon>Cyanophyceae</taxon>
        <taxon>Leptolyngbyales</taxon>
        <taxon>Leptolyngbyaceae</taxon>
        <taxon>Phormidesmis</taxon>
    </lineage>
</organism>
<dbReference type="AlphaFoldDB" id="A0A2W4XJD1"/>
<accession>A0A2W4XJD1</accession>
<reference evidence="1 2" key="2">
    <citation type="submission" date="2018-06" db="EMBL/GenBank/DDBJ databases">
        <title>Metagenomic assembly of (sub)arctic Cyanobacteria and their associated microbiome from non-axenic cultures.</title>
        <authorList>
            <person name="Baurain D."/>
        </authorList>
    </citation>
    <scope>NUCLEOTIDE SEQUENCE [LARGE SCALE GENOMIC DNA]</scope>
    <source>
        <strain evidence="1">ULC027bin1</strain>
    </source>
</reference>
<protein>
    <submittedName>
        <fullName evidence="1">Uncharacterized protein</fullName>
    </submittedName>
</protein>
<sequence length="140" mass="15914">MPLSIRQKDTSRIQFAYYAYIAGPMGDVFRYLLRNKAHSTHKGKKMGLAAIAAFWRPFSAKAVLGLSDPEVRAIALTSITELQQQIELIRSTFNIPAASRELTRRDIEQMIEESLNARRSINQEPTVQALPLPDNYNTHR</sequence>
<gene>
    <name evidence="1" type="ORF">DCF15_07105</name>
</gene>
<evidence type="ECO:0000313" key="2">
    <source>
        <dbReference type="Proteomes" id="UP000249794"/>
    </source>
</evidence>